<dbReference type="PANTHER" id="PTHR21597">
    <property type="entry name" value="THO2 PROTEIN"/>
    <property type="match status" value="1"/>
</dbReference>
<dbReference type="GO" id="GO:0003729">
    <property type="term" value="F:mRNA binding"/>
    <property type="evidence" value="ECO:0007669"/>
    <property type="project" value="TreeGrafter"/>
</dbReference>
<dbReference type="GO" id="GO:0006397">
    <property type="term" value="P:mRNA processing"/>
    <property type="evidence" value="ECO:0007669"/>
    <property type="project" value="InterPro"/>
</dbReference>
<dbReference type="InterPro" id="IPR040007">
    <property type="entry name" value="Tho2"/>
</dbReference>
<dbReference type="Pfam" id="PF16134">
    <property type="entry name" value="THOC2_N"/>
    <property type="match status" value="1"/>
</dbReference>
<name>A0A0N4X7A8_HAEPC</name>
<evidence type="ECO:0000259" key="1">
    <source>
        <dbReference type="Pfam" id="PF11732"/>
    </source>
</evidence>
<dbReference type="PANTHER" id="PTHR21597:SF0">
    <property type="entry name" value="THO COMPLEX SUBUNIT 2"/>
    <property type="match status" value="1"/>
</dbReference>
<feature type="domain" description="THO complex subunit 2 N-terminal" evidence="2">
    <location>
        <begin position="2"/>
        <end position="84"/>
    </location>
</feature>
<dbReference type="AlphaFoldDB" id="A0A0N4X7A8"/>
<feature type="domain" description="THO complex subunitTHOC2 N-terminal" evidence="1">
    <location>
        <begin position="86"/>
        <end position="161"/>
    </location>
</feature>
<proteinExistence type="predicted"/>
<protein>
    <submittedName>
        <fullName evidence="3">THO complex subunit 2</fullName>
    </submittedName>
</protein>
<dbReference type="GO" id="GO:0000445">
    <property type="term" value="C:THO complex part of transcription export complex"/>
    <property type="evidence" value="ECO:0007669"/>
    <property type="project" value="TreeGrafter"/>
</dbReference>
<reference evidence="3" key="1">
    <citation type="submission" date="2017-02" db="UniProtKB">
        <authorList>
            <consortium name="WormBaseParasite"/>
        </authorList>
    </citation>
    <scope>IDENTIFICATION</scope>
</reference>
<dbReference type="InterPro" id="IPR021726">
    <property type="entry name" value="THO_THOC2_N"/>
</dbReference>
<sequence length="312" mass="35073">MIDIVDEIVLPGLSLSEFNSGLSEEVWTLLQFFPYTWRYRLYGHWKFGNTMRHPEVNIVRGKVLGRTKYVLKRLSKETVRVMGRQLGKLCHVHPITVFDYLLSQVQTFDNLIQPVVESLKFLTNLEFDILTYCIIEQLASPDKQQLKASDGKLSPWLQALATLVGAVYKKYNVELAGMLNYVMNQTKRVIQNMACIEGVAGATADQLEALGGGELLRQEAGSFTNARNKRASARLRDAVLAGDIAVGLCILIAQQRECVVYRESSRLPLKLVGEMVDQVRVLLFFNNTGMLQGMLNKLLCPATYSLLILGAR</sequence>
<organism evidence="3">
    <name type="scientific">Haemonchus placei</name>
    <name type="common">Barber's pole worm</name>
    <dbReference type="NCBI Taxonomy" id="6290"/>
    <lineage>
        <taxon>Eukaryota</taxon>
        <taxon>Metazoa</taxon>
        <taxon>Ecdysozoa</taxon>
        <taxon>Nematoda</taxon>
        <taxon>Chromadorea</taxon>
        <taxon>Rhabditida</taxon>
        <taxon>Rhabditina</taxon>
        <taxon>Rhabditomorpha</taxon>
        <taxon>Strongyloidea</taxon>
        <taxon>Trichostrongylidae</taxon>
        <taxon>Haemonchus</taxon>
    </lineage>
</organism>
<dbReference type="Pfam" id="PF11732">
    <property type="entry name" value="Thoc2"/>
    <property type="match status" value="1"/>
</dbReference>
<accession>A0A0N4X7A8</accession>
<dbReference type="InterPro" id="IPR032302">
    <property type="entry name" value="THOC2_N"/>
</dbReference>
<dbReference type="OMA" id="XLSTEEY"/>
<dbReference type="GO" id="GO:0006406">
    <property type="term" value="P:mRNA export from nucleus"/>
    <property type="evidence" value="ECO:0007669"/>
    <property type="project" value="InterPro"/>
</dbReference>
<dbReference type="WBParaSite" id="HPLM_0002025001-mRNA-1">
    <property type="protein sequence ID" value="HPLM_0002025001-mRNA-1"/>
    <property type="gene ID" value="HPLM_0002025001"/>
</dbReference>
<evidence type="ECO:0000259" key="2">
    <source>
        <dbReference type="Pfam" id="PF16134"/>
    </source>
</evidence>
<evidence type="ECO:0000313" key="3">
    <source>
        <dbReference type="WBParaSite" id="HPLM_0002025001-mRNA-1"/>
    </source>
</evidence>